<dbReference type="Pfam" id="PF00069">
    <property type="entry name" value="Pkinase"/>
    <property type="match status" value="1"/>
</dbReference>
<comment type="caution">
    <text evidence="8">The sequence shown here is derived from an EMBL/GenBank/DDBJ whole genome shotgun (WGS) entry which is preliminary data.</text>
</comment>
<dbReference type="PROSITE" id="PS00109">
    <property type="entry name" value="PROTEIN_KINASE_TYR"/>
    <property type="match status" value="1"/>
</dbReference>
<organism evidence="8 9">
    <name type="scientific">Candidatus Scatomorpha intestinigallinarum</name>
    <dbReference type="NCBI Taxonomy" id="2840923"/>
    <lineage>
        <taxon>Bacteria</taxon>
        <taxon>Bacillati</taxon>
        <taxon>Bacillota</taxon>
        <taxon>Clostridia</taxon>
        <taxon>Eubacteriales</taxon>
        <taxon>Candidatus Scatomorpha</taxon>
    </lineage>
</organism>
<reference evidence="8" key="2">
    <citation type="journal article" date="2021" name="PeerJ">
        <title>Extensive microbial diversity within the chicken gut microbiome revealed by metagenomics and culture.</title>
        <authorList>
            <person name="Gilroy R."/>
            <person name="Ravi A."/>
            <person name="Getino M."/>
            <person name="Pursley I."/>
            <person name="Horton D.L."/>
            <person name="Alikhan N.F."/>
            <person name="Baker D."/>
            <person name="Gharbi K."/>
            <person name="Hall N."/>
            <person name="Watson M."/>
            <person name="Adriaenssens E.M."/>
            <person name="Foster-Nyarko E."/>
            <person name="Jarju S."/>
            <person name="Secka A."/>
            <person name="Antonio M."/>
            <person name="Oren A."/>
            <person name="Chaudhuri R.R."/>
            <person name="La Ragione R."/>
            <person name="Hildebrand F."/>
            <person name="Pallen M.J."/>
        </authorList>
    </citation>
    <scope>NUCLEOTIDE SEQUENCE</scope>
    <source>
        <strain evidence="8">ChiGjej3B3-7149</strain>
    </source>
</reference>
<keyword evidence="2" id="KW-0808">Transferase</keyword>
<dbReference type="SUPFAM" id="SSF56112">
    <property type="entry name" value="Protein kinase-like (PK-like)"/>
    <property type="match status" value="1"/>
</dbReference>
<dbReference type="InterPro" id="IPR027417">
    <property type="entry name" value="P-loop_NTPase"/>
</dbReference>
<keyword evidence="4" id="KW-0418">Kinase</keyword>
<dbReference type="EMBL" id="DVHH01000155">
    <property type="protein sequence ID" value="HIR55190.1"/>
    <property type="molecule type" value="Genomic_DNA"/>
</dbReference>
<gene>
    <name evidence="8" type="ORF">IAD36_06345</name>
</gene>
<dbReference type="SMART" id="SM00220">
    <property type="entry name" value="S_TKc"/>
    <property type="match status" value="1"/>
</dbReference>
<dbReference type="EC" id="2.7.11.1" evidence="1"/>
<dbReference type="PROSITE" id="PS50837">
    <property type="entry name" value="NACHT"/>
    <property type="match status" value="1"/>
</dbReference>
<evidence type="ECO:0000259" key="7">
    <source>
        <dbReference type="PROSITE" id="PS50837"/>
    </source>
</evidence>
<dbReference type="GO" id="GO:0005524">
    <property type="term" value="F:ATP binding"/>
    <property type="evidence" value="ECO:0007669"/>
    <property type="project" value="UniProtKB-KW"/>
</dbReference>
<evidence type="ECO:0000313" key="9">
    <source>
        <dbReference type="Proteomes" id="UP000824238"/>
    </source>
</evidence>
<dbReference type="InterPro" id="IPR007111">
    <property type="entry name" value="NACHT_NTPase"/>
</dbReference>
<accession>A0A9D1DLR7</accession>
<evidence type="ECO:0000256" key="1">
    <source>
        <dbReference type="ARBA" id="ARBA00012513"/>
    </source>
</evidence>
<dbReference type="GO" id="GO:0004674">
    <property type="term" value="F:protein serine/threonine kinase activity"/>
    <property type="evidence" value="ECO:0007669"/>
    <property type="project" value="UniProtKB-EC"/>
</dbReference>
<evidence type="ECO:0000256" key="2">
    <source>
        <dbReference type="ARBA" id="ARBA00022679"/>
    </source>
</evidence>
<sequence>MRTALQPGSRLLLGGVEYTIEAVEGSGSSAVVYRAAYEDALNRGALHRVLIKELFPLSAQGGIERAPDGGVVCTGPGLAVMEEAKRRFLMGNQVNLELLAGRPEATAGNLNSFDARGTYYSVLSLHGGESLLRALDSRGRFPLREAAGVMLRLLGALAVFHRRGLLHLDVSPDNILLLPGQALLIDFNSVWDTRRPDWGDFCFSCKPGYSAPEVLLGDEAALCPATDIYSCGAVFFHLLSGRRLREGEAASGGFRRGLAGLPCLAGVPQSAASKAAEILLRALHALPRRRYADAQAMAEELGELLARLDGFGVSPSALWEAGAARLRRERAPQGEYLDQPLAAADGETLPRPELERRLDGGGRFLLTGPGGMGKSRLLLELAARRASAFRPGEPVYILLPLRGYQTCPGEADYIRRSLLRLLRFAPGGPGWEDALHALEALFDSPGPGGGARLVLLLDGLNEAGPRREKLLAELEELGSRPGLGLLVTERSSAVLEYALGGFEPLALSPLSEAQLEIQLGRRGLPLPAEEGLRRLLATPMLLFLYLDAAQAPGEGAPAPETQEALVALYLEQFCRRALREDSGSQGAQLCTAYLLRHFLPDAAALMRRLDRSLLQAQELLRLAERSWRELHGRSFGEAFPEFMGKSRLMFEGIGSAAEWYDFAVGERLTERFGLLREAAPGQYALLHDNFLDVLAGQADENRRRLSARRGAKLRRGGAALLAALLLLGGAGAALGARLHARTGYTESEEGLIYDAVAALNSCLGLWSSQVSAQRQLLERASVSDVLDNEDAAAREALAGMIAQQRSFLASLYAAEPDAELYEALAELEAGKGLFSTELLAELCGRWALMEPAAEAGMARLEAVLCEEDSAYDSRDKRERLVSDYAGWLEAETRYVSYLLAELLSQMAPEQQEQALEAMTYMEAFEGFYDGAGSVSPERLPAGAEQALEALKESRRQLSAQGLSLPGEWE</sequence>
<evidence type="ECO:0000256" key="3">
    <source>
        <dbReference type="ARBA" id="ARBA00022741"/>
    </source>
</evidence>
<dbReference type="Proteomes" id="UP000824238">
    <property type="component" value="Unassembled WGS sequence"/>
</dbReference>
<dbReference type="Gene3D" id="3.40.50.300">
    <property type="entry name" value="P-loop containing nucleotide triphosphate hydrolases"/>
    <property type="match status" value="1"/>
</dbReference>
<keyword evidence="5" id="KW-0067">ATP-binding</keyword>
<dbReference type="InterPro" id="IPR000719">
    <property type="entry name" value="Prot_kinase_dom"/>
</dbReference>
<dbReference type="InterPro" id="IPR011009">
    <property type="entry name" value="Kinase-like_dom_sf"/>
</dbReference>
<feature type="domain" description="Protein kinase" evidence="6">
    <location>
        <begin position="18"/>
        <end position="305"/>
    </location>
</feature>
<keyword evidence="3" id="KW-0547">Nucleotide-binding</keyword>
<evidence type="ECO:0000256" key="4">
    <source>
        <dbReference type="ARBA" id="ARBA00022777"/>
    </source>
</evidence>
<dbReference type="PANTHER" id="PTHR43289:SF6">
    <property type="entry name" value="SERINE_THREONINE-PROTEIN KINASE NEKL-3"/>
    <property type="match status" value="1"/>
</dbReference>
<proteinExistence type="predicted"/>
<dbReference type="SUPFAM" id="SSF52540">
    <property type="entry name" value="P-loop containing nucleoside triphosphate hydrolases"/>
    <property type="match status" value="1"/>
</dbReference>
<feature type="domain" description="NACHT" evidence="7">
    <location>
        <begin position="362"/>
        <end position="496"/>
    </location>
</feature>
<dbReference type="PROSITE" id="PS50011">
    <property type="entry name" value="PROTEIN_KINASE_DOM"/>
    <property type="match status" value="1"/>
</dbReference>
<evidence type="ECO:0000259" key="6">
    <source>
        <dbReference type="PROSITE" id="PS50011"/>
    </source>
</evidence>
<dbReference type="PANTHER" id="PTHR43289">
    <property type="entry name" value="MITOGEN-ACTIVATED PROTEIN KINASE KINASE KINASE 20-RELATED"/>
    <property type="match status" value="1"/>
</dbReference>
<evidence type="ECO:0000313" key="8">
    <source>
        <dbReference type="EMBL" id="HIR55190.1"/>
    </source>
</evidence>
<dbReference type="InterPro" id="IPR008266">
    <property type="entry name" value="Tyr_kinase_AS"/>
</dbReference>
<dbReference type="AlphaFoldDB" id="A0A9D1DLR7"/>
<protein>
    <recommendedName>
        <fullName evidence="1">non-specific serine/threonine protein kinase</fullName>
        <ecNumber evidence="1">2.7.11.1</ecNumber>
    </recommendedName>
</protein>
<evidence type="ECO:0000256" key="5">
    <source>
        <dbReference type="ARBA" id="ARBA00022840"/>
    </source>
</evidence>
<reference evidence="8" key="1">
    <citation type="submission" date="2020-10" db="EMBL/GenBank/DDBJ databases">
        <authorList>
            <person name="Gilroy R."/>
        </authorList>
    </citation>
    <scope>NUCLEOTIDE SEQUENCE</scope>
    <source>
        <strain evidence="8">ChiGjej3B3-7149</strain>
    </source>
</reference>
<name>A0A9D1DLR7_9FIRM</name>
<dbReference type="Gene3D" id="1.10.510.10">
    <property type="entry name" value="Transferase(Phosphotransferase) domain 1"/>
    <property type="match status" value="1"/>
</dbReference>